<dbReference type="EMBL" id="CP000448">
    <property type="protein sequence ID" value="ABI69696.1"/>
    <property type="molecule type" value="Genomic_DNA"/>
</dbReference>
<dbReference type="InterPro" id="IPR037522">
    <property type="entry name" value="HD_GYP_dom"/>
</dbReference>
<feature type="domain" description="HD-GYP" evidence="2">
    <location>
        <begin position="9"/>
        <end position="197"/>
    </location>
</feature>
<dbReference type="AlphaFoldDB" id="Q0AUA8"/>
<evidence type="ECO:0000259" key="2">
    <source>
        <dbReference type="PROSITE" id="PS51832"/>
    </source>
</evidence>
<organism evidence="3 4">
    <name type="scientific">Syntrophomonas wolfei subsp. wolfei (strain DSM 2245B / Goettingen)</name>
    <dbReference type="NCBI Taxonomy" id="335541"/>
    <lineage>
        <taxon>Bacteria</taxon>
        <taxon>Bacillati</taxon>
        <taxon>Bacillota</taxon>
        <taxon>Clostridia</taxon>
        <taxon>Eubacteriales</taxon>
        <taxon>Syntrophomonadaceae</taxon>
        <taxon>Syntrophomonas</taxon>
    </lineage>
</organism>
<dbReference type="InterPro" id="IPR003607">
    <property type="entry name" value="HD/PDEase_dom"/>
</dbReference>
<dbReference type="Gene3D" id="1.10.3210.10">
    <property type="entry name" value="Hypothetical protein af1432"/>
    <property type="match status" value="2"/>
</dbReference>
<gene>
    <name evidence="3" type="ordered locus">Swol_2407</name>
</gene>
<dbReference type="PROSITE" id="PS51831">
    <property type="entry name" value="HD"/>
    <property type="match status" value="1"/>
</dbReference>
<feature type="domain" description="HD-GYP" evidence="2">
    <location>
        <begin position="215"/>
        <end position="411"/>
    </location>
</feature>
<dbReference type="eggNOG" id="COG2206">
    <property type="taxonomic scope" value="Bacteria"/>
</dbReference>
<evidence type="ECO:0000259" key="1">
    <source>
        <dbReference type="PROSITE" id="PS51831"/>
    </source>
</evidence>
<sequence length="415" mass="47084">MGIKLSTPVEYNLVSLLLSLSRSLDFSNVGIMDHHKKVAFIALNLGRKAGISDQQLMELFKAAIIHDIGAVNHRDKVVLQKFDVESPWCHCVKGRNFVAGIPDLDSTQLSIYCHHDSWVGKNQSGLNGTNIPLNSRIIHLADRVDVLINHERYILEQNSEILQRIGRLSGKVFDPELFDILMELGKQESFWLDLVSPWIEECMLEIIPENLVSVERDNLMTVARLFARVVDDRSSFTYRHSLYVSQVCRVLANKAGLSKDECYLLEIAGLLHDLGKMAVPEDIIEKPGKLTAHEYDIIKQHSYYTYWLLNPVLPGQEVAAWAAYHHERLDAKGYPFKKTANELDLPTRIVAVADVFTALREDRPYRPGLSYTEIKAAMDQEIVSGVLDKEVVAMLYDCQQELDEIWSNLSLLGVQ</sequence>
<protein>
    <submittedName>
        <fullName evidence="3">HD domain protein</fullName>
    </submittedName>
</protein>
<reference evidence="4" key="1">
    <citation type="journal article" date="2010" name="Environ. Microbiol.">
        <title>The genome of Syntrophomonas wolfei: new insights into syntrophic metabolism and biohydrogen production.</title>
        <authorList>
            <person name="Sieber J.R."/>
            <person name="Sims D.R."/>
            <person name="Han C."/>
            <person name="Kim E."/>
            <person name="Lykidis A."/>
            <person name="Lapidus A.L."/>
            <person name="McDonnald E."/>
            <person name="Rohlin L."/>
            <person name="Culley D.E."/>
            <person name="Gunsalus R."/>
            <person name="McInerney M.J."/>
        </authorList>
    </citation>
    <scope>NUCLEOTIDE SEQUENCE [LARGE SCALE GENOMIC DNA]</scope>
    <source>
        <strain evidence="4">DSM 2245B / Goettingen</strain>
    </source>
</reference>
<evidence type="ECO:0000313" key="4">
    <source>
        <dbReference type="Proteomes" id="UP000001968"/>
    </source>
</evidence>
<dbReference type="Pfam" id="PF01966">
    <property type="entry name" value="HD"/>
    <property type="match status" value="1"/>
</dbReference>
<dbReference type="CDD" id="cd00077">
    <property type="entry name" value="HDc"/>
    <property type="match status" value="2"/>
</dbReference>
<dbReference type="Pfam" id="PF13487">
    <property type="entry name" value="HD_5"/>
    <property type="match status" value="1"/>
</dbReference>
<dbReference type="Proteomes" id="UP000001968">
    <property type="component" value="Chromosome"/>
</dbReference>
<dbReference type="PROSITE" id="PS51832">
    <property type="entry name" value="HD_GYP"/>
    <property type="match status" value="2"/>
</dbReference>
<dbReference type="HOGENOM" id="CLU_040286_2_0_9"/>
<dbReference type="SUPFAM" id="SSF109604">
    <property type="entry name" value="HD-domain/PDEase-like"/>
    <property type="match status" value="2"/>
</dbReference>
<dbReference type="STRING" id="335541.Swol_2407"/>
<evidence type="ECO:0000313" key="3">
    <source>
        <dbReference type="EMBL" id="ABI69696.1"/>
    </source>
</evidence>
<dbReference type="SMART" id="SM00471">
    <property type="entry name" value="HDc"/>
    <property type="match status" value="2"/>
</dbReference>
<name>Q0AUA8_SYNWW</name>
<keyword evidence="4" id="KW-1185">Reference proteome</keyword>
<dbReference type="PANTHER" id="PTHR43155">
    <property type="entry name" value="CYCLIC DI-GMP PHOSPHODIESTERASE PA4108-RELATED"/>
    <property type="match status" value="1"/>
</dbReference>
<dbReference type="KEGG" id="swo:Swol_2407"/>
<dbReference type="PANTHER" id="PTHR43155:SF1">
    <property type="entry name" value="3'3'-CGAMP-SPECIFIC PHOSPHODIESTERASE 1"/>
    <property type="match status" value="1"/>
</dbReference>
<dbReference type="InterPro" id="IPR006674">
    <property type="entry name" value="HD_domain"/>
</dbReference>
<dbReference type="RefSeq" id="WP_011641780.1">
    <property type="nucleotide sequence ID" value="NC_008346.1"/>
</dbReference>
<dbReference type="OrthoDB" id="9798833at2"/>
<feature type="domain" description="HD" evidence="1">
    <location>
        <begin position="237"/>
        <end position="359"/>
    </location>
</feature>
<accession>Q0AUA8</accession>
<proteinExistence type="predicted"/>